<evidence type="ECO:0000313" key="9">
    <source>
        <dbReference type="Proteomes" id="UP000249757"/>
    </source>
</evidence>
<keyword evidence="9" id="KW-1185">Reference proteome</keyword>
<evidence type="ECO:0000256" key="1">
    <source>
        <dbReference type="ARBA" id="ARBA00004141"/>
    </source>
</evidence>
<feature type="transmembrane region" description="Helical" evidence="6">
    <location>
        <begin position="136"/>
        <end position="157"/>
    </location>
</feature>
<comment type="subcellular location">
    <subcellularLocation>
        <location evidence="1">Membrane</location>
        <topology evidence="1">Multi-pass membrane protein</topology>
    </subcellularLocation>
</comment>
<dbReference type="PANTHER" id="PTHR33048:SF167">
    <property type="entry name" value="INTEGRAL MEMBRANE PROTEIN"/>
    <property type="match status" value="1"/>
</dbReference>
<feature type="transmembrane region" description="Helical" evidence="6">
    <location>
        <begin position="278"/>
        <end position="300"/>
    </location>
</feature>
<sequence>MAPSDIPTSLPSPELIAYSNAHNLIAEAATLCTIAVLTVILRCYARAVVIKSFGYNDWTMILASVMAIATLVCILLQVPLGLGKYTSVIQMDPVKYQHLLKIRYAHQIICNAAVTIVKISVAFFLLRFATVRAYRVFLYGLNVFLLAFMLACTGTLVRPAHFDFISNPIWACLPIEASWNFSLRPPPLGNGTARCFSKRTFGDIALFNAMINCLTDFLLALLPVTLIWQLSVNLRTRISLIAILSLGIFVGAAGAFRATAFNTILKDPRRFVHDKWMMWNYVELTVGIIAGSLPALKPLFVRMLKAAREKTAMGSGTVSAHARF</sequence>
<evidence type="ECO:0000313" key="8">
    <source>
        <dbReference type="EMBL" id="KAI1507882.1"/>
    </source>
</evidence>
<protein>
    <recommendedName>
        <fullName evidence="7">Rhodopsin domain-containing protein</fullName>
    </recommendedName>
</protein>
<dbReference type="PANTHER" id="PTHR33048">
    <property type="entry name" value="PTH11-LIKE INTEGRAL MEMBRANE PROTEIN (AFU_ORTHOLOGUE AFUA_5G11245)"/>
    <property type="match status" value="1"/>
</dbReference>
<reference evidence="9" key="1">
    <citation type="journal article" date="2022" name="Microb. Genom.">
        <title>A global pangenome for the wheat fungal pathogen Pyrenophora tritici-repentis and prediction of effector protein structural homology.</title>
        <authorList>
            <person name="Moolhuijzen P.M."/>
            <person name="See P.T."/>
            <person name="Shi G."/>
            <person name="Powell H.R."/>
            <person name="Cockram J."/>
            <person name="Jorgensen L.N."/>
            <person name="Benslimane H."/>
            <person name="Strelkov S.E."/>
            <person name="Turner J."/>
            <person name="Liu Z."/>
            <person name="Moffat C.S."/>
        </authorList>
    </citation>
    <scope>NUCLEOTIDE SEQUENCE [LARGE SCALE GENOMIC DNA]</scope>
</reference>
<gene>
    <name evidence="8" type="ORF">Ptr86124_013136</name>
</gene>
<keyword evidence="4 6" id="KW-0472">Membrane</keyword>
<feature type="transmembrane region" description="Helical" evidence="6">
    <location>
        <begin position="57"/>
        <end position="78"/>
    </location>
</feature>
<keyword evidence="2 6" id="KW-0812">Transmembrane</keyword>
<comment type="similarity">
    <text evidence="5">Belongs to the SAT4 family.</text>
</comment>
<feature type="transmembrane region" description="Helical" evidence="6">
    <location>
        <begin position="24"/>
        <end position="45"/>
    </location>
</feature>
<evidence type="ECO:0000256" key="2">
    <source>
        <dbReference type="ARBA" id="ARBA00022692"/>
    </source>
</evidence>
<feature type="transmembrane region" description="Helical" evidence="6">
    <location>
        <begin position="104"/>
        <end position="129"/>
    </location>
</feature>
<evidence type="ECO:0000256" key="4">
    <source>
        <dbReference type="ARBA" id="ARBA00023136"/>
    </source>
</evidence>
<dbReference type="InterPro" id="IPR049326">
    <property type="entry name" value="Rhodopsin_dom_fungi"/>
</dbReference>
<evidence type="ECO:0000256" key="3">
    <source>
        <dbReference type="ARBA" id="ARBA00022989"/>
    </source>
</evidence>
<dbReference type="GO" id="GO:0016020">
    <property type="term" value="C:membrane"/>
    <property type="evidence" value="ECO:0007669"/>
    <property type="project" value="UniProtKB-SubCell"/>
</dbReference>
<dbReference type="InterPro" id="IPR052337">
    <property type="entry name" value="SAT4-like"/>
</dbReference>
<comment type="caution">
    <text evidence="8">The sequence shown here is derived from an EMBL/GenBank/DDBJ whole genome shotgun (WGS) entry which is preliminary data.</text>
</comment>
<evidence type="ECO:0000256" key="5">
    <source>
        <dbReference type="ARBA" id="ARBA00038359"/>
    </source>
</evidence>
<organism evidence="8 9">
    <name type="scientific">Pyrenophora tritici-repentis</name>
    <dbReference type="NCBI Taxonomy" id="45151"/>
    <lineage>
        <taxon>Eukaryota</taxon>
        <taxon>Fungi</taxon>
        <taxon>Dikarya</taxon>
        <taxon>Ascomycota</taxon>
        <taxon>Pezizomycotina</taxon>
        <taxon>Dothideomycetes</taxon>
        <taxon>Pleosporomycetidae</taxon>
        <taxon>Pleosporales</taxon>
        <taxon>Pleosporineae</taxon>
        <taxon>Pleosporaceae</taxon>
        <taxon>Pyrenophora</taxon>
    </lineage>
</organism>
<proteinExistence type="inferred from homology"/>
<evidence type="ECO:0000259" key="7">
    <source>
        <dbReference type="Pfam" id="PF20684"/>
    </source>
</evidence>
<feature type="domain" description="Rhodopsin" evidence="7">
    <location>
        <begin position="41"/>
        <end position="301"/>
    </location>
</feature>
<feature type="transmembrane region" description="Helical" evidence="6">
    <location>
        <begin position="240"/>
        <end position="258"/>
    </location>
</feature>
<accession>A0A922SV24</accession>
<dbReference type="Pfam" id="PF20684">
    <property type="entry name" value="Fung_rhodopsin"/>
    <property type="match status" value="1"/>
</dbReference>
<dbReference type="EMBL" id="NRDI02000031">
    <property type="protein sequence ID" value="KAI1507882.1"/>
    <property type="molecule type" value="Genomic_DNA"/>
</dbReference>
<keyword evidence="3 6" id="KW-1133">Transmembrane helix</keyword>
<dbReference type="Proteomes" id="UP000249757">
    <property type="component" value="Unassembled WGS sequence"/>
</dbReference>
<name>A0A922SV24_9PLEO</name>
<dbReference type="AlphaFoldDB" id="A0A922SV24"/>
<evidence type="ECO:0000256" key="6">
    <source>
        <dbReference type="SAM" id="Phobius"/>
    </source>
</evidence>
<feature type="transmembrane region" description="Helical" evidence="6">
    <location>
        <begin position="204"/>
        <end position="228"/>
    </location>
</feature>